<gene>
    <name evidence="3" type="ORF">E9228_003359</name>
</gene>
<dbReference type="PANTHER" id="PTHR18964:SF173">
    <property type="entry name" value="GLUCOKINASE"/>
    <property type="match status" value="1"/>
</dbReference>
<evidence type="ECO:0000313" key="4">
    <source>
        <dbReference type="Proteomes" id="UP001318300"/>
    </source>
</evidence>
<keyword evidence="4" id="KW-1185">Reference proteome</keyword>
<dbReference type="InterPro" id="IPR000600">
    <property type="entry name" value="ROK"/>
</dbReference>
<dbReference type="PANTHER" id="PTHR18964">
    <property type="entry name" value="ROK (REPRESSOR, ORF, KINASE) FAMILY"/>
    <property type="match status" value="1"/>
</dbReference>
<keyword evidence="3" id="KW-0808">Transferase</keyword>
<dbReference type="Pfam" id="PF00480">
    <property type="entry name" value="ROK"/>
    <property type="match status" value="1"/>
</dbReference>
<evidence type="ECO:0000256" key="1">
    <source>
        <dbReference type="ARBA" id="ARBA00006479"/>
    </source>
</evidence>
<dbReference type="SUPFAM" id="SSF53067">
    <property type="entry name" value="Actin-like ATPase domain"/>
    <property type="match status" value="1"/>
</dbReference>
<protein>
    <submittedName>
        <fullName evidence="3">NBD/HSP70 family sugar kinase</fullName>
    </submittedName>
</protein>
<dbReference type="EMBL" id="JAAOYO010000006">
    <property type="protein sequence ID" value="NII42685.1"/>
    <property type="molecule type" value="Genomic_DNA"/>
</dbReference>
<reference evidence="3 4" key="1">
    <citation type="submission" date="2020-03" db="EMBL/GenBank/DDBJ databases">
        <title>Above-ground endophytic microbial communities from plants in different locations in the United States.</title>
        <authorList>
            <person name="Frank C."/>
        </authorList>
    </citation>
    <scope>NUCLEOTIDE SEQUENCE [LARGE SCALE GENOMIC DNA]</scope>
    <source>
        <strain evidence="3 4">WW7</strain>
    </source>
</reference>
<feature type="region of interest" description="Disordered" evidence="2">
    <location>
        <begin position="55"/>
        <end position="74"/>
    </location>
</feature>
<dbReference type="Proteomes" id="UP001318300">
    <property type="component" value="Unassembled WGS sequence"/>
</dbReference>
<name>A0ABX0TAX9_9MICO</name>
<dbReference type="Gene3D" id="3.30.420.40">
    <property type="match status" value="2"/>
</dbReference>
<dbReference type="InterPro" id="IPR036388">
    <property type="entry name" value="WH-like_DNA-bd_sf"/>
</dbReference>
<sequence length="393" mass="39965">MTADGDRVPLRERTAEELLALVRAGGASTRQELVNSTRMARSTVNQAVARLIREGRITESDRAPKGPGSGSGRPAVRLVAVVDASAVAGIDFGHSHVQVAVADEQGAFLGHRIARLDVDAHAPAALDLAATMLDGLVRTTGVTLGSVVAGVPGPLDARTGAVTSPTILSSWVGLHPGAELTRRLALPVRVENDAVLGAYGEARHGAGAGRGRADFLYVKASHGIGAGLVVGGRLYTGATGIAGEIGHIGLPGRPESCRCGKRGCLEAVVSVEAVRARVALVDPSRGVADVLLDRRGGPVVERVAHEAGRTLGTVLAQLCDLLNPGALVLGGELATVPGFVDGVRAAVERDAQPAIAATVEVRAAALGDRAELHGALELAAASSPARADGDAPH</sequence>
<comment type="similarity">
    <text evidence="1">Belongs to the ROK (NagC/XylR) family.</text>
</comment>
<dbReference type="InterPro" id="IPR043129">
    <property type="entry name" value="ATPase_NBD"/>
</dbReference>
<accession>A0ABX0TAX9</accession>
<organism evidence="3 4">
    <name type="scientific">Curtobacterium salicis</name>
    <dbReference type="NCBI Taxonomy" id="1779862"/>
    <lineage>
        <taxon>Bacteria</taxon>
        <taxon>Bacillati</taxon>
        <taxon>Actinomycetota</taxon>
        <taxon>Actinomycetes</taxon>
        <taxon>Micrococcales</taxon>
        <taxon>Microbacteriaceae</taxon>
        <taxon>Curtobacterium</taxon>
    </lineage>
</organism>
<evidence type="ECO:0000313" key="3">
    <source>
        <dbReference type="EMBL" id="NII42685.1"/>
    </source>
</evidence>
<keyword evidence="3" id="KW-0418">Kinase</keyword>
<dbReference type="Gene3D" id="1.10.10.10">
    <property type="entry name" value="Winged helix-like DNA-binding domain superfamily/Winged helix DNA-binding domain"/>
    <property type="match status" value="1"/>
</dbReference>
<comment type="caution">
    <text evidence="3">The sequence shown here is derived from an EMBL/GenBank/DDBJ whole genome shotgun (WGS) entry which is preliminary data.</text>
</comment>
<feature type="compositionally biased region" description="Basic and acidic residues" evidence="2">
    <location>
        <begin position="55"/>
        <end position="64"/>
    </location>
</feature>
<dbReference type="SUPFAM" id="SSF46785">
    <property type="entry name" value="Winged helix' DNA-binding domain"/>
    <property type="match status" value="1"/>
</dbReference>
<evidence type="ECO:0000256" key="2">
    <source>
        <dbReference type="SAM" id="MobiDB-lite"/>
    </source>
</evidence>
<dbReference type="RefSeq" id="WP_166781666.1">
    <property type="nucleotide sequence ID" value="NZ_JAAOYO010000006.1"/>
</dbReference>
<dbReference type="InterPro" id="IPR036390">
    <property type="entry name" value="WH_DNA-bd_sf"/>
</dbReference>
<dbReference type="GO" id="GO:0016301">
    <property type="term" value="F:kinase activity"/>
    <property type="evidence" value="ECO:0007669"/>
    <property type="project" value="UniProtKB-KW"/>
</dbReference>
<proteinExistence type="inferred from homology"/>